<gene>
    <name evidence="3" type="ORF">GIS00_18925</name>
</gene>
<keyword evidence="4" id="KW-1185">Reference proteome</keyword>
<dbReference type="RefSeq" id="WP_154770002.1">
    <property type="nucleotide sequence ID" value="NZ_WLYK01000008.1"/>
</dbReference>
<accession>A0A7K1FT80</accession>
<reference evidence="3 4" key="1">
    <citation type="submission" date="2019-11" db="EMBL/GenBank/DDBJ databases">
        <authorList>
            <person name="Jiang L.-Q."/>
        </authorList>
    </citation>
    <scope>NUCLEOTIDE SEQUENCE [LARGE SCALE GENOMIC DNA]</scope>
    <source>
        <strain evidence="3 4">YIM 132087</strain>
    </source>
</reference>
<comment type="caution">
    <text evidence="3">The sequence shown here is derived from an EMBL/GenBank/DDBJ whole genome shotgun (WGS) entry which is preliminary data.</text>
</comment>
<name>A0A7K1FT80_9ACTN</name>
<dbReference type="AlphaFoldDB" id="A0A7K1FT80"/>
<keyword evidence="2" id="KW-0472">Membrane</keyword>
<dbReference type="Proteomes" id="UP000460221">
    <property type="component" value="Unassembled WGS sequence"/>
</dbReference>
<evidence type="ECO:0000256" key="1">
    <source>
        <dbReference type="SAM" id="MobiDB-lite"/>
    </source>
</evidence>
<proteinExistence type="predicted"/>
<feature type="transmembrane region" description="Helical" evidence="2">
    <location>
        <begin position="56"/>
        <end position="78"/>
    </location>
</feature>
<sequence>MPPPGPAAGEPDPKAEQVLQQALRAMAGGPKPAADASRNTPAARGSRGQGWTDRTLILVIGAAALVSGAVLGVISLWLF</sequence>
<organism evidence="3 4">
    <name type="scientific">Nakamurella alba</name>
    <dbReference type="NCBI Taxonomy" id="2665158"/>
    <lineage>
        <taxon>Bacteria</taxon>
        <taxon>Bacillati</taxon>
        <taxon>Actinomycetota</taxon>
        <taxon>Actinomycetes</taxon>
        <taxon>Nakamurellales</taxon>
        <taxon>Nakamurellaceae</taxon>
        <taxon>Nakamurella</taxon>
    </lineage>
</organism>
<feature type="region of interest" description="Disordered" evidence="1">
    <location>
        <begin position="24"/>
        <end position="49"/>
    </location>
</feature>
<keyword evidence="2" id="KW-0812">Transmembrane</keyword>
<dbReference type="EMBL" id="WLYK01000008">
    <property type="protein sequence ID" value="MTD16014.1"/>
    <property type="molecule type" value="Genomic_DNA"/>
</dbReference>
<keyword evidence="2" id="KW-1133">Transmembrane helix</keyword>
<evidence type="ECO:0000256" key="2">
    <source>
        <dbReference type="SAM" id="Phobius"/>
    </source>
</evidence>
<evidence type="ECO:0000313" key="3">
    <source>
        <dbReference type="EMBL" id="MTD16014.1"/>
    </source>
</evidence>
<protein>
    <submittedName>
        <fullName evidence="3">Uncharacterized protein</fullName>
    </submittedName>
</protein>
<evidence type="ECO:0000313" key="4">
    <source>
        <dbReference type="Proteomes" id="UP000460221"/>
    </source>
</evidence>